<name>A0A1T4V326_9GAMM</name>
<dbReference type="AlphaFoldDB" id="A0A1T4V326"/>
<sequence>MTTLMFSDDYHALSKIIDHLGVSTENRPSSSGYCWRVLALSGVAWSFLGFSQIRPTIEHRVDVMRSIGTS</sequence>
<dbReference type="EMBL" id="FUXU01000045">
    <property type="protein sequence ID" value="SKA59342.1"/>
    <property type="molecule type" value="Genomic_DNA"/>
</dbReference>
<accession>A0A1T4V326</accession>
<evidence type="ECO:0000313" key="1">
    <source>
        <dbReference type="EMBL" id="SKA59342.1"/>
    </source>
</evidence>
<gene>
    <name evidence="1" type="ORF">SAMN02745132_03120</name>
</gene>
<dbReference type="Proteomes" id="UP000190162">
    <property type="component" value="Unassembled WGS sequence"/>
</dbReference>
<organism evidence="1 2">
    <name type="scientific">Enterovibrio nigricans DSM 22720</name>
    <dbReference type="NCBI Taxonomy" id="1121868"/>
    <lineage>
        <taxon>Bacteria</taxon>
        <taxon>Pseudomonadati</taxon>
        <taxon>Pseudomonadota</taxon>
        <taxon>Gammaproteobacteria</taxon>
        <taxon>Vibrionales</taxon>
        <taxon>Vibrionaceae</taxon>
        <taxon>Enterovibrio</taxon>
    </lineage>
</organism>
<keyword evidence="2" id="KW-1185">Reference proteome</keyword>
<proteinExistence type="predicted"/>
<evidence type="ECO:0000313" key="2">
    <source>
        <dbReference type="Proteomes" id="UP000190162"/>
    </source>
</evidence>
<reference evidence="2" key="1">
    <citation type="submission" date="2017-02" db="EMBL/GenBank/DDBJ databases">
        <authorList>
            <person name="Varghese N."/>
            <person name="Submissions S."/>
        </authorList>
    </citation>
    <scope>NUCLEOTIDE SEQUENCE [LARGE SCALE GENOMIC DNA]</scope>
    <source>
        <strain evidence="2">DSM 22720</strain>
    </source>
</reference>
<protein>
    <submittedName>
        <fullName evidence="1">Uncharacterized protein</fullName>
    </submittedName>
</protein>